<dbReference type="PANTHER" id="PTHR11254:SF340">
    <property type="entry name" value="APOPTOSIS-RESISTANT E3 UBIQUITIN PROTEIN LIGASE 1"/>
    <property type="match status" value="1"/>
</dbReference>
<gene>
    <name evidence="10" type="primary">LOC114243699</name>
</gene>
<evidence type="ECO:0000259" key="8">
    <source>
        <dbReference type="PROSITE" id="PS50237"/>
    </source>
</evidence>
<dbReference type="Pfam" id="PF25916">
    <property type="entry name" value="AREL1_PH-like"/>
    <property type="match status" value="1"/>
</dbReference>
<dbReference type="InterPro" id="IPR013783">
    <property type="entry name" value="Ig-like_fold"/>
</dbReference>
<dbReference type="InterPro" id="IPR050409">
    <property type="entry name" value="E3_ubiq-protein_ligase"/>
</dbReference>
<keyword evidence="9" id="KW-1185">Reference proteome</keyword>
<dbReference type="GO" id="GO:0005829">
    <property type="term" value="C:cytosol"/>
    <property type="evidence" value="ECO:0007669"/>
    <property type="project" value="TreeGrafter"/>
</dbReference>
<accession>A0A6J2JQ15</accession>
<dbReference type="SUPFAM" id="SSF56204">
    <property type="entry name" value="Hect, E3 ligase catalytic domain"/>
    <property type="match status" value="1"/>
</dbReference>
<dbReference type="Proteomes" id="UP000504629">
    <property type="component" value="Unplaced"/>
</dbReference>
<organism evidence="9 10">
    <name type="scientific">Bombyx mandarina</name>
    <name type="common">Wild silk moth</name>
    <name type="synonym">Wild silkworm</name>
    <dbReference type="NCBI Taxonomy" id="7092"/>
    <lineage>
        <taxon>Eukaryota</taxon>
        <taxon>Metazoa</taxon>
        <taxon>Ecdysozoa</taxon>
        <taxon>Arthropoda</taxon>
        <taxon>Hexapoda</taxon>
        <taxon>Insecta</taxon>
        <taxon>Pterygota</taxon>
        <taxon>Neoptera</taxon>
        <taxon>Endopterygota</taxon>
        <taxon>Lepidoptera</taxon>
        <taxon>Glossata</taxon>
        <taxon>Ditrysia</taxon>
        <taxon>Bombycoidea</taxon>
        <taxon>Bombycidae</taxon>
        <taxon>Bombycinae</taxon>
        <taxon>Bombyx</taxon>
    </lineage>
</organism>
<dbReference type="SMART" id="SM00119">
    <property type="entry name" value="HECTc"/>
    <property type="match status" value="1"/>
</dbReference>
<keyword evidence="7" id="KW-0472">Membrane</keyword>
<dbReference type="InterPro" id="IPR000569">
    <property type="entry name" value="HECT_dom"/>
</dbReference>
<dbReference type="Gene3D" id="2.60.40.10">
    <property type="entry name" value="Immunoglobulins"/>
    <property type="match status" value="1"/>
</dbReference>
<evidence type="ECO:0000256" key="3">
    <source>
        <dbReference type="ARBA" id="ARBA00012485"/>
    </source>
</evidence>
<dbReference type="GO" id="GO:0043066">
    <property type="term" value="P:negative regulation of apoptotic process"/>
    <property type="evidence" value="ECO:0007669"/>
    <property type="project" value="TreeGrafter"/>
</dbReference>
<dbReference type="PROSITE" id="PS50237">
    <property type="entry name" value="HECT"/>
    <property type="match status" value="1"/>
</dbReference>
<protein>
    <recommendedName>
        <fullName evidence="3">HECT-type E3 ubiquitin transferase</fullName>
        <ecNumber evidence="3">2.3.2.26</ecNumber>
    </recommendedName>
</protein>
<dbReference type="InterPro" id="IPR014756">
    <property type="entry name" value="Ig_E-set"/>
</dbReference>
<feature type="domain" description="HECT" evidence="8">
    <location>
        <begin position="1048"/>
        <end position="1374"/>
    </location>
</feature>
<dbReference type="KEGG" id="bman:114243699"/>
<dbReference type="GO" id="GO:0000209">
    <property type="term" value="P:protein polyubiquitination"/>
    <property type="evidence" value="ECO:0007669"/>
    <property type="project" value="TreeGrafter"/>
</dbReference>
<dbReference type="InterPro" id="IPR035983">
    <property type="entry name" value="Hect_E3_ubiquitin_ligase"/>
</dbReference>
<evidence type="ECO:0000256" key="7">
    <source>
        <dbReference type="SAM" id="Phobius"/>
    </source>
</evidence>
<dbReference type="EC" id="2.3.2.26" evidence="3"/>
<feature type="transmembrane region" description="Helical" evidence="7">
    <location>
        <begin position="12"/>
        <end position="35"/>
    </location>
</feature>
<dbReference type="GO" id="GO:0006511">
    <property type="term" value="P:ubiquitin-dependent protein catabolic process"/>
    <property type="evidence" value="ECO:0007669"/>
    <property type="project" value="TreeGrafter"/>
</dbReference>
<reference evidence="10" key="1">
    <citation type="submission" date="2025-08" db="UniProtKB">
        <authorList>
            <consortium name="RefSeq"/>
        </authorList>
    </citation>
    <scope>IDENTIFICATION</scope>
    <source>
        <tissue evidence="10">Silk gland</tissue>
    </source>
</reference>
<keyword evidence="5 6" id="KW-0833">Ubl conjugation pathway</keyword>
<comment type="catalytic activity">
    <reaction evidence="1">
        <text>S-ubiquitinyl-[E2 ubiquitin-conjugating enzyme]-L-cysteine + [acceptor protein]-L-lysine = [E2 ubiquitin-conjugating enzyme]-L-cysteine + N(6)-ubiquitinyl-[acceptor protein]-L-lysine.</text>
        <dbReference type="EC" id="2.3.2.26"/>
    </reaction>
</comment>
<evidence type="ECO:0000256" key="5">
    <source>
        <dbReference type="ARBA" id="ARBA00022786"/>
    </source>
</evidence>
<feature type="active site" description="Glycyl thioester intermediate" evidence="6">
    <location>
        <position position="1341"/>
    </location>
</feature>
<comment type="pathway">
    <text evidence="2">Protein modification; protein ubiquitination.</text>
</comment>
<keyword evidence="7" id="KW-0812">Transmembrane</keyword>
<dbReference type="Gene3D" id="3.30.2410.10">
    <property type="entry name" value="Hect, E3 ligase catalytic domain"/>
    <property type="match status" value="1"/>
</dbReference>
<dbReference type="GO" id="GO:0061630">
    <property type="term" value="F:ubiquitin protein ligase activity"/>
    <property type="evidence" value="ECO:0007669"/>
    <property type="project" value="UniProtKB-EC"/>
</dbReference>
<evidence type="ECO:0000256" key="1">
    <source>
        <dbReference type="ARBA" id="ARBA00000885"/>
    </source>
</evidence>
<evidence type="ECO:0000256" key="6">
    <source>
        <dbReference type="PROSITE-ProRule" id="PRU00104"/>
    </source>
</evidence>
<dbReference type="FunFam" id="3.30.2160.10:FF:000008">
    <property type="entry name" value="Apoptosis-resistant E3 ubiquitin protein ligase 1"/>
    <property type="match status" value="1"/>
</dbReference>
<dbReference type="SUPFAM" id="SSF81296">
    <property type="entry name" value="E set domains"/>
    <property type="match status" value="1"/>
</dbReference>
<proteinExistence type="predicted"/>
<evidence type="ECO:0000256" key="4">
    <source>
        <dbReference type="ARBA" id="ARBA00022679"/>
    </source>
</evidence>
<dbReference type="CDD" id="cd00078">
    <property type="entry name" value="HECTc"/>
    <property type="match status" value="1"/>
</dbReference>
<dbReference type="InterPro" id="IPR058738">
    <property type="entry name" value="PH-like_AREL1"/>
</dbReference>
<dbReference type="Pfam" id="PF00632">
    <property type="entry name" value="HECT"/>
    <property type="match status" value="1"/>
</dbReference>
<dbReference type="RefSeq" id="XP_028031092.1">
    <property type="nucleotide sequence ID" value="XM_028175291.1"/>
</dbReference>
<name>A0A6J2JQ15_BOMMA</name>
<evidence type="ECO:0000313" key="10">
    <source>
        <dbReference type="RefSeq" id="XP_028031092.1"/>
    </source>
</evidence>
<sequence length="1374" mass="150585">MISRNLFSCSNFFKTMLVVFSITILASFVLCQIIVDESVLVDEWLDQNELGEYKQLFREHGISTLSGCGTPDQLDRLPELPAAEEKRLRRAAQVLQQRLVLRQWLSTHKLQHVYTKLLSLDVTSLEDVYWLEDTTARHVLDPKDFGSWSAARHSLPTGKEALQTLKMELWSTVVKNSKHQDAWTWGGMLIVSVSVCGLVTLAAMTQPSLAPEAKHSLLQYVTGKYLHPPSCRVEWGWEEPQVVGETMCFTVLCYQRNGQPYPICDTDELAVSISHGTRKVQAVIELGCGDPAQANVARVQFTVRTAGVYLISVTIGGAGVCDSPYRKWFVAGRVEARRSRVRRPLAALVWTARSPRALHIHPRDRYDNPAPAPPQPHAGFSIKINTLTGELDEKLSSSAVFQYDSVNQRVTMTLCFPNAGVYKAAIYYEDVLLHNGQFDCIVLTPSDAATVQRNLSSRRHNITFEARLLSPGRPRRVLCCLNPKQLIVKDYMFKFIPKRITSFRLCPSTKLLMEPAGGAAEGGGEVCVEDGVQEAVRLQCAQRDLLAACFTHLLLDNCGGEDSFKVNEIITTLLLRVGSVRTERGRCVVQVWTGAACGRVGRVAPRWGGWAQYVQSEGGVWCRCGLGRRADEWDAWPPGGAGGLSTYRARAVCGAGVDWGGVRTSGTRGPPVGRVGSVRTERGRCVVQVWTGAACGRVGRVAPRWGGWAQYVQSEGGVWCRCGLGRRADEWDAWPPGGAGGLSTYRARAVCGAGVDWGGVRTSGTRGPPVGRVGSVRTERGRCVVQVWTGAACGRVGRVAPRWGGWAQYVQSEGGVWCRCGLGRRADEWDAWPPGGAGGLSTYRARAVCGAGVDWGGVRTSGTRGPPVGRVGSVRTERGRCVVQVWTGAACGRVGRVAPRWGGWAQYVQSEGGVWCRCGLGRRADEWDAWPPGGAGGLSTYRARAVCGAGVDWGGVRTSGTRGPPVGRVGSVRTERGRCVVQVWTGAACGRVGRVAPRWGGWAQYVQSEGGVWCRCGLGRRADEWVAWPPGGAGGLSTYRARAVCGAGVDWGGVRREWFTQVCAQLFDARRALFVPFSDAPAALVHPNPARPPHLKLKHFEFAGKMVGKCLYESALGGSYRQLVRARLTRSFRAQLIGLRVHYKYFEQDDPELYLSKIKYILETDLDAAEPELELYFVEEEYDGAGQLVNTCELVPDGARTRVRNSTKLQYLDLVAQRRLAARTRAETDAFLRGLTLLVPDNLLAIFDENELELLVCGTGEACAADWRAHALVCGAGRDWERLVGWFWAALSNFSTEERARLLQFTTGCSQLPPGGFQELNPRFQLSPAPTSGALPTAHTCFNQLCLPHYDSYEQLVRALLWAINEGGEGFGMI</sequence>
<dbReference type="PANTHER" id="PTHR11254">
    <property type="entry name" value="HECT DOMAIN UBIQUITIN-PROTEIN LIGASE"/>
    <property type="match status" value="1"/>
</dbReference>
<dbReference type="Gene3D" id="3.30.2160.10">
    <property type="entry name" value="Hect, E3 ligase catalytic domain"/>
    <property type="match status" value="1"/>
</dbReference>
<evidence type="ECO:0000256" key="2">
    <source>
        <dbReference type="ARBA" id="ARBA00004906"/>
    </source>
</evidence>
<dbReference type="Gene3D" id="3.90.1750.10">
    <property type="entry name" value="Hect, E3 ligase catalytic domains"/>
    <property type="match status" value="1"/>
</dbReference>
<keyword evidence="4" id="KW-0808">Transferase</keyword>
<dbReference type="GeneID" id="114243699"/>
<evidence type="ECO:0000313" key="9">
    <source>
        <dbReference type="Proteomes" id="UP000504629"/>
    </source>
</evidence>
<keyword evidence="7" id="KW-1133">Transmembrane helix</keyword>
<dbReference type="GO" id="GO:0009966">
    <property type="term" value="P:regulation of signal transduction"/>
    <property type="evidence" value="ECO:0007669"/>
    <property type="project" value="UniProtKB-ARBA"/>
</dbReference>
<dbReference type="OrthoDB" id="6057829at2759"/>